<name>A0ABQ7NUG9_BRACM</name>
<accession>A0ABQ7NUG9</accession>
<dbReference type="Proteomes" id="UP000823674">
    <property type="component" value="Chromosome A01"/>
</dbReference>
<evidence type="ECO:0000313" key="1">
    <source>
        <dbReference type="EMBL" id="KAG5413354.1"/>
    </source>
</evidence>
<evidence type="ECO:0000313" key="2">
    <source>
        <dbReference type="Proteomes" id="UP000823674"/>
    </source>
</evidence>
<evidence type="ECO:0008006" key="3">
    <source>
        <dbReference type="Google" id="ProtNLM"/>
    </source>
</evidence>
<protein>
    <recommendedName>
        <fullName evidence="3">Aminotransferase-like plant mobile domain-containing protein</fullName>
    </recommendedName>
</protein>
<organism evidence="1 2">
    <name type="scientific">Brassica rapa subsp. trilocularis</name>
    <dbReference type="NCBI Taxonomy" id="1813537"/>
    <lineage>
        <taxon>Eukaryota</taxon>
        <taxon>Viridiplantae</taxon>
        <taxon>Streptophyta</taxon>
        <taxon>Embryophyta</taxon>
        <taxon>Tracheophyta</taxon>
        <taxon>Spermatophyta</taxon>
        <taxon>Magnoliopsida</taxon>
        <taxon>eudicotyledons</taxon>
        <taxon>Gunneridae</taxon>
        <taxon>Pentapetalae</taxon>
        <taxon>rosids</taxon>
        <taxon>malvids</taxon>
        <taxon>Brassicales</taxon>
        <taxon>Brassicaceae</taxon>
        <taxon>Brassiceae</taxon>
        <taxon>Brassica</taxon>
    </lineage>
</organism>
<comment type="caution">
    <text evidence="1">The sequence shown here is derived from an EMBL/GenBank/DDBJ whole genome shotgun (WGS) entry which is preliminary data.</text>
</comment>
<proteinExistence type="predicted"/>
<gene>
    <name evidence="1" type="primary">A01p010840.1_BraROA</name>
    <name evidence="1" type="ORF">IGI04_000921</name>
</gene>
<keyword evidence="2" id="KW-1185">Reference proteome</keyword>
<dbReference type="EMBL" id="JADBGQ010000001">
    <property type="protein sequence ID" value="KAG5413354.1"/>
    <property type="molecule type" value="Genomic_DNA"/>
</dbReference>
<sequence>MSEWIPTYIGHPILNQMAQSWAPEWIPTYIGCQFNIQIAQRWTPEWIPTYIGCQINQEFSYELDTVTRDHEGCGRQRREQTQKVQAESVKVDAGELVLQRRRNERRSGESR</sequence>
<reference evidence="1 2" key="1">
    <citation type="submission" date="2021-03" db="EMBL/GenBank/DDBJ databases">
        <authorList>
            <person name="King G.J."/>
            <person name="Bancroft I."/>
            <person name="Baten A."/>
            <person name="Bloomfield J."/>
            <person name="Borpatragohain P."/>
            <person name="He Z."/>
            <person name="Irish N."/>
            <person name="Irwin J."/>
            <person name="Liu K."/>
            <person name="Mauleon R.P."/>
            <person name="Moore J."/>
            <person name="Morris R."/>
            <person name="Ostergaard L."/>
            <person name="Wang B."/>
            <person name="Wells R."/>
        </authorList>
    </citation>
    <scope>NUCLEOTIDE SEQUENCE [LARGE SCALE GENOMIC DNA]</scope>
    <source>
        <strain evidence="1">R-o-18</strain>
        <tissue evidence="1">Leaf</tissue>
    </source>
</reference>